<dbReference type="FunFam" id="3.30.1330.50:FF:000003">
    <property type="entry name" value="2-C-methyl-D-erythritol 2,4-cyclodiphosphate synthase"/>
    <property type="match status" value="1"/>
</dbReference>
<dbReference type="SUPFAM" id="SSF69765">
    <property type="entry name" value="IpsF-like"/>
    <property type="match status" value="1"/>
</dbReference>
<dbReference type="NCBIfam" id="TIGR00151">
    <property type="entry name" value="ispF"/>
    <property type="match status" value="1"/>
</dbReference>
<evidence type="ECO:0000256" key="2">
    <source>
        <dbReference type="ARBA" id="ARBA00023229"/>
    </source>
</evidence>
<accession>A0A6J6DXV1</accession>
<dbReference type="GO" id="GO:0046872">
    <property type="term" value="F:metal ion binding"/>
    <property type="evidence" value="ECO:0007669"/>
    <property type="project" value="UniProtKB-KW"/>
</dbReference>
<keyword evidence="3" id="KW-0456">Lyase</keyword>
<dbReference type="PANTHER" id="PTHR43181">
    <property type="entry name" value="2-C-METHYL-D-ERYTHRITOL 2,4-CYCLODIPHOSPHATE SYNTHASE, CHLOROPLASTIC"/>
    <property type="match status" value="1"/>
</dbReference>
<dbReference type="Gene3D" id="3.30.1330.50">
    <property type="entry name" value="2-C-methyl-D-erythritol 2,4-cyclodiphosphate synthase"/>
    <property type="match status" value="1"/>
</dbReference>
<dbReference type="AlphaFoldDB" id="A0A6J6DXV1"/>
<dbReference type="PANTHER" id="PTHR43181:SF1">
    <property type="entry name" value="2-C-METHYL-D-ERYTHRITOL 2,4-CYCLODIPHOSPHATE SYNTHASE, CHLOROPLASTIC"/>
    <property type="match status" value="1"/>
</dbReference>
<feature type="domain" description="2-C-methyl-D-erythritol 2,4-cyclodiphosphate synthase" evidence="4">
    <location>
        <begin position="1"/>
        <end position="151"/>
    </location>
</feature>
<name>A0A6J6DXV1_9ZZZZ</name>
<dbReference type="GO" id="GO:0016114">
    <property type="term" value="P:terpenoid biosynthetic process"/>
    <property type="evidence" value="ECO:0007669"/>
    <property type="project" value="InterPro"/>
</dbReference>
<sequence>MRTGISLDVHPLDQSRPLWLAGLHWPDHAGLSGHSDGDVAAHVVAEALLSATGLGDLGTIFGVADPTNEAITGAQILQQVAKLVFDAGFKIENVAVQVICQSPKISTRRLEAQAALTAALGAQVSLTATSTDGLGFTGRGEGIAAIASALVSYR</sequence>
<evidence type="ECO:0000256" key="1">
    <source>
        <dbReference type="ARBA" id="ARBA00022723"/>
    </source>
</evidence>
<keyword evidence="2" id="KW-0414">Isoprene biosynthesis</keyword>
<dbReference type="EMBL" id="CAEZTT010000002">
    <property type="protein sequence ID" value="CAB4566913.1"/>
    <property type="molecule type" value="Genomic_DNA"/>
</dbReference>
<dbReference type="HAMAP" id="MF_00107">
    <property type="entry name" value="IspF"/>
    <property type="match status" value="1"/>
</dbReference>
<evidence type="ECO:0000313" key="5">
    <source>
        <dbReference type="EMBL" id="CAB4566913.1"/>
    </source>
</evidence>
<dbReference type="InterPro" id="IPR003526">
    <property type="entry name" value="MECDP_synthase"/>
</dbReference>
<dbReference type="CDD" id="cd00554">
    <property type="entry name" value="MECDP_synthase"/>
    <property type="match status" value="1"/>
</dbReference>
<dbReference type="InterPro" id="IPR036571">
    <property type="entry name" value="MECDP_synthase_sf"/>
</dbReference>
<evidence type="ECO:0000259" key="4">
    <source>
        <dbReference type="Pfam" id="PF02542"/>
    </source>
</evidence>
<dbReference type="GO" id="GO:0008685">
    <property type="term" value="F:2-C-methyl-D-erythritol 2,4-cyclodiphosphate synthase activity"/>
    <property type="evidence" value="ECO:0007669"/>
    <property type="project" value="InterPro"/>
</dbReference>
<proteinExistence type="inferred from homology"/>
<protein>
    <submittedName>
        <fullName evidence="5">Unannotated protein</fullName>
    </submittedName>
</protein>
<dbReference type="Pfam" id="PF02542">
    <property type="entry name" value="YgbB"/>
    <property type="match status" value="1"/>
</dbReference>
<keyword evidence="1" id="KW-0479">Metal-binding</keyword>
<evidence type="ECO:0000256" key="3">
    <source>
        <dbReference type="ARBA" id="ARBA00023239"/>
    </source>
</evidence>
<reference evidence="5" key="1">
    <citation type="submission" date="2020-05" db="EMBL/GenBank/DDBJ databases">
        <authorList>
            <person name="Chiriac C."/>
            <person name="Salcher M."/>
            <person name="Ghai R."/>
            <person name="Kavagutti S V."/>
        </authorList>
    </citation>
    <scope>NUCLEOTIDE SEQUENCE</scope>
</reference>
<organism evidence="5">
    <name type="scientific">freshwater metagenome</name>
    <dbReference type="NCBI Taxonomy" id="449393"/>
    <lineage>
        <taxon>unclassified sequences</taxon>
        <taxon>metagenomes</taxon>
        <taxon>ecological metagenomes</taxon>
    </lineage>
</organism>
<gene>
    <name evidence="5" type="ORF">UFOPK1726_00044</name>
</gene>